<dbReference type="GO" id="GO:0006952">
    <property type="term" value="P:defense response"/>
    <property type="evidence" value="ECO:0007669"/>
    <property type="project" value="UniProtKB-KW"/>
</dbReference>
<evidence type="ECO:0000256" key="6">
    <source>
        <dbReference type="ARBA" id="ARBA00023136"/>
    </source>
</evidence>
<evidence type="ECO:0000256" key="2">
    <source>
        <dbReference type="ARBA" id="ARBA00006574"/>
    </source>
</evidence>
<evidence type="ECO:0000256" key="7">
    <source>
        <dbReference type="ARBA" id="ARBA00023265"/>
    </source>
</evidence>
<dbReference type="AlphaFoldDB" id="A0A059DC11"/>
<reference evidence="9" key="1">
    <citation type="submission" date="2013-07" db="EMBL/GenBank/DDBJ databases">
        <title>The genome of Eucalyptus grandis.</title>
        <authorList>
            <person name="Schmutz J."/>
            <person name="Hayes R."/>
            <person name="Myburg A."/>
            <person name="Tuskan G."/>
            <person name="Grattapaglia D."/>
            <person name="Rokhsar D.S."/>
        </authorList>
    </citation>
    <scope>NUCLEOTIDE SEQUENCE</scope>
    <source>
        <tissue evidence="9">Leaf extractions</tissue>
    </source>
</reference>
<keyword evidence="6 8" id="KW-0472">Membrane</keyword>
<evidence type="ECO:0000256" key="3">
    <source>
        <dbReference type="ARBA" id="ARBA00022692"/>
    </source>
</evidence>
<evidence type="ECO:0000256" key="4">
    <source>
        <dbReference type="ARBA" id="ARBA00022821"/>
    </source>
</evidence>
<keyword evidence="7" id="KW-0568">Pathogenesis-related protein</keyword>
<organism evidence="9">
    <name type="scientific">Eucalyptus grandis</name>
    <name type="common">Flooded gum</name>
    <dbReference type="NCBI Taxonomy" id="71139"/>
    <lineage>
        <taxon>Eukaryota</taxon>
        <taxon>Viridiplantae</taxon>
        <taxon>Streptophyta</taxon>
        <taxon>Embryophyta</taxon>
        <taxon>Tracheophyta</taxon>
        <taxon>Spermatophyta</taxon>
        <taxon>Magnoliopsida</taxon>
        <taxon>eudicotyledons</taxon>
        <taxon>Gunneridae</taxon>
        <taxon>Pentapetalae</taxon>
        <taxon>rosids</taxon>
        <taxon>malvids</taxon>
        <taxon>Myrtales</taxon>
        <taxon>Myrtaceae</taxon>
        <taxon>Myrtoideae</taxon>
        <taxon>Eucalypteae</taxon>
        <taxon>Eucalyptus</taxon>
    </lineage>
</organism>
<evidence type="ECO:0000256" key="5">
    <source>
        <dbReference type="ARBA" id="ARBA00022989"/>
    </source>
</evidence>
<dbReference type="InParanoid" id="A0A059DC11"/>
<proteinExistence type="inferred from homology"/>
<name>A0A059DC11_EUCGR</name>
<dbReference type="GO" id="GO:0016020">
    <property type="term" value="C:membrane"/>
    <property type="evidence" value="ECO:0007669"/>
    <property type="project" value="UniProtKB-SubCell"/>
</dbReference>
<feature type="transmembrane region" description="Helical" evidence="8">
    <location>
        <begin position="39"/>
        <end position="65"/>
    </location>
</feature>
<dbReference type="PANTHER" id="PTHR31942">
    <property type="entry name" value="MLO-LIKE PROTEIN 1"/>
    <property type="match status" value="1"/>
</dbReference>
<dbReference type="InterPro" id="IPR004326">
    <property type="entry name" value="Mlo"/>
</dbReference>
<dbReference type="STRING" id="71139.A0A059DC11"/>
<accession>A0A059DC11</accession>
<dbReference type="PANTHER" id="PTHR31942:SF74">
    <property type="entry name" value="MLO-LIKE PROTEIN 15"/>
    <property type="match status" value="1"/>
</dbReference>
<evidence type="ECO:0000256" key="8">
    <source>
        <dbReference type="SAM" id="Phobius"/>
    </source>
</evidence>
<comment type="similarity">
    <text evidence="2">Belongs to the MLO family.</text>
</comment>
<keyword evidence="5 8" id="KW-1133">Transmembrane helix</keyword>
<dbReference type="EMBL" id="KK198753">
    <property type="protein sequence ID" value="KCW87994.1"/>
    <property type="molecule type" value="Genomic_DNA"/>
</dbReference>
<comment type="subcellular location">
    <subcellularLocation>
        <location evidence="1">Membrane</location>
        <topology evidence="1">Multi-pass membrane protein</topology>
    </subcellularLocation>
</comment>
<evidence type="ECO:0000256" key="1">
    <source>
        <dbReference type="ARBA" id="ARBA00004141"/>
    </source>
</evidence>
<keyword evidence="4" id="KW-0611">Plant defense</keyword>
<dbReference type="Gramene" id="KCW87994">
    <property type="protein sequence ID" value="KCW87994"/>
    <property type="gene ID" value="EUGRSUZ_A00400"/>
</dbReference>
<gene>
    <name evidence="9" type="ORF">EUGRSUZ_A00400</name>
</gene>
<protein>
    <recommendedName>
        <fullName evidence="10">MLO-like protein</fullName>
    </recommendedName>
</protein>
<keyword evidence="3 8" id="KW-0812">Transmembrane</keyword>
<evidence type="ECO:0008006" key="10">
    <source>
        <dbReference type="Google" id="ProtNLM"/>
    </source>
</evidence>
<sequence>MGTCGHEGRYIKNTQRERERERRAGSGVEGKTLEFTPSWVVASVCFGIVLISLAVEKILLCVGQLLQKSRWKMLVGAFRKIKEELMLLGFISLLLAVFQTRIEKICIPERLANVWLPCKKPGPSSTTGEHEDAASSMKLLLQPISAVKRERYHC</sequence>
<dbReference type="Pfam" id="PF03094">
    <property type="entry name" value="Mlo"/>
    <property type="match status" value="1"/>
</dbReference>
<evidence type="ECO:0000313" key="9">
    <source>
        <dbReference type="EMBL" id="KCW87994.1"/>
    </source>
</evidence>